<reference evidence="9 10" key="1">
    <citation type="submission" date="2016-12" db="EMBL/GenBank/DDBJ databases">
        <title>Genome sequencing of Methylocaldum marinum.</title>
        <authorList>
            <person name="Takeuchi M."/>
            <person name="Kamagata Y."/>
            <person name="Hiraoka S."/>
            <person name="Oshima K."/>
            <person name="Hattori M."/>
            <person name="Iwasaki W."/>
        </authorList>
    </citation>
    <scope>NUCLEOTIDE SEQUENCE [LARGE SCALE GENOMIC DNA]</scope>
    <source>
        <strain evidence="9 10">S8</strain>
    </source>
</reference>
<dbReference type="InterPro" id="IPR050835">
    <property type="entry name" value="ABC_transporter_sub-D"/>
</dbReference>
<dbReference type="SUPFAM" id="SSF52540">
    <property type="entry name" value="P-loop containing nucleoside triphosphate hydrolases"/>
    <property type="match status" value="1"/>
</dbReference>
<protein>
    <submittedName>
        <fullName evidence="9">ABC transporter, permease family protein</fullName>
    </submittedName>
</protein>
<dbReference type="GO" id="GO:0005886">
    <property type="term" value="C:plasma membrane"/>
    <property type="evidence" value="ECO:0007669"/>
    <property type="project" value="UniProtKB-SubCell"/>
</dbReference>
<dbReference type="PROSITE" id="PS50893">
    <property type="entry name" value="ABC_TRANSPORTER_2"/>
    <property type="match status" value="1"/>
</dbReference>
<dbReference type="OrthoDB" id="9810134at2"/>
<evidence type="ECO:0000256" key="4">
    <source>
        <dbReference type="ARBA" id="ARBA00022989"/>
    </source>
</evidence>
<dbReference type="InterPro" id="IPR003439">
    <property type="entry name" value="ABC_transporter-like_ATP-bd"/>
</dbReference>
<feature type="domain" description="ABC transmembrane type-1" evidence="8">
    <location>
        <begin position="37"/>
        <end position="324"/>
    </location>
</feature>
<proteinExistence type="predicted"/>
<dbReference type="SUPFAM" id="SSF90123">
    <property type="entry name" value="ABC transporter transmembrane region"/>
    <property type="match status" value="1"/>
</dbReference>
<dbReference type="EMBL" id="AP017928">
    <property type="protein sequence ID" value="BBA33108.1"/>
    <property type="molecule type" value="Genomic_DNA"/>
</dbReference>
<dbReference type="GO" id="GO:0016887">
    <property type="term" value="F:ATP hydrolysis activity"/>
    <property type="evidence" value="ECO:0007669"/>
    <property type="project" value="InterPro"/>
</dbReference>
<dbReference type="PROSITE" id="PS50929">
    <property type="entry name" value="ABC_TM1F"/>
    <property type="match status" value="1"/>
</dbReference>
<dbReference type="PANTHER" id="PTHR11384:SF59">
    <property type="entry name" value="LYSOSOMAL COBALAMIN TRANSPORTER ABCD4"/>
    <property type="match status" value="1"/>
</dbReference>
<dbReference type="Pfam" id="PF06472">
    <property type="entry name" value="ABC_membrane_2"/>
    <property type="match status" value="1"/>
</dbReference>
<evidence type="ECO:0000313" key="9">
    <source>
        <dbReference type="EMBL" id="BBA33108.1"/>
    </source>
</evidence>
<feature type="transmembrane region" description="Helical" evidence="6">
    <location>
        <begin position="72"/>
        <end position="95"/>
    </location>
</feature>
<dbReference type="Proteomes" id="UP000266313">
    <property type="component" value="Chromosome"/>
</dbReference>
<dbReference type="Gene3D" id="1.20.1560.10">
    <property type="entry name" value="ABC transporter type 1, transmembrane domain"/>
    <property type="match status" value="1"/>
</dbReference>
<dbReference type="RefSeq" id="WP_119628772.1">
    <property type="nucleotide sequence ID" value="NZ_AP017928.1"/>
</dbReference>
<name>A0A250KNE8_9GAMM</name>
<organism evidence="9 10">
    <name type="scientific">Methylocaldum marinum</name>
    <dbReference type="NCBI Taxonomy" id="1432792"/>
    <lineage>
        <taxon>Bacteria</taxon>
        <taxon>Pseudomonadati</taxon>
        <taxon>Pseudomonadota</taxon>
        <taxon>Gammaproteobacteria</taxon>
        <taxon>Methylococcales</taxon>
        <taxon>Methylococcaceae</taxon>
        <taxon>Methylocaldum</taxon>
    </lineage>
</organism>
<feature type="transmembrane region" description="Helical" evidence="6">
    <location>
        <begin position="176"/>
        <end position="197"/>
    </location>
</feature>
<evidence type="ECO:0000259" key="7">
    <source>
        <dbReference type="PROSITE" id="PS50893"/>
    </source>
</evidence>
<dbReference type="GO" id="GO:0140359">
    <property type="term" value="F:ABC-type transporter activity"/>
    <property type="evidence" value="ECO:0007669"/>
    <property type="project" value="InterPro"/>
</dbReference>
<keyword evidence="3 6" id="KW-0812">Transmembrane</keyword>
<sequence>MTAEFSQINRLTWLRFVRGIKNFVASEAGRKAVILFVGLVLFLLAINGLNVLNSYVGRDFMTAIAERNQQGFVWLAVVYIGVLAASTLVAVYYRFTEERLGLLWRDWLTRRFVNVYLEHPTYYRLNDRLIANGEIANPDQRIADDVRAFTVTTLSFTLMFLNGAFTVVAFSGVMWSISPVLLGVAVIYAVVGSYLTIRLGYSLVGLNYNQLDKEANFRVDLIHVRENAESIALLRREGRAKARVLRHLDELMANFRKIITVHRNLGFFTTGYNYLIQIIPALIVAPLYIRGDVEFGAITQAAMAFAHLLGAFSLIVTNFQSISSFAAVIARLGTLAEAIEQAQATPVPSSEVCPHHRRTSECPLCLETPVVPAAIEVCENDGLLAYERLTLRSPEDGHIVVKDLSVSVQAGTRLLVSGENDIARVALFKATAGLWEMGDGRIIRPELDQIMFLPERPYLPPGTLRELLVRTGQELVIDESRIRAVLGAFDLEPVLARAGGLDMEHDWGSIMSLAEQQLIAVSRLVIAAPKFVFLDRIDTALSIEQVHKVLDVLNANGIAYINLGGIQDGLQYYDAVLEFAADGEWTWKALGPERNTYTEKAAV</sequence>
<dbReference type="KEGG" id="mmai:sS8_1146"/>
<keyword evidence="5 6" id="KW-0472">Membrane</keyword>
<feature type="transmembrane region" description="Helical" evidence="6">
    <location>
        <begin position="148"/>
        <end position="170"/>
    </location>
</feature>
<dbReference type="GO" id="GO:0005524">
    <property type="term" value="F:ATP binding"/>
    <property type="evidence" value="ECO:0007669"/>
    <property type="project" value="InterPro"/>
</dbReference>
<dbReference type="InterPro" id="IPR036640">
    <property type="entry name" value="ABC1_TM_sf"/>
</dbReference>
<dbReference type="InterPro" id="IPR027417">
    <property type="entry name" value="P-loop_NTPase"/>
</dbReference>
<dbReference type="AlphaFoldDB" id="A0A250KNE8"/>
<keyword evidence="2" id="KW-0813">Transport</keyword>
<feature type="transmembrane region" description="Helical" evidence="6">
    <location>
        <begin position="32"/>
        <end position="52"/>
    </location>
</feature>
<evidence type="ECO:0000256" key="5">
    <source>
        <dbReference type="ARBA" id="ARBA00023136"/>
    </source>
</evidence>
<evidence type="ECO:0000256" key="1">
    <source>
        <dbReference type="ARBA" id="ARBA00004651"/>
    </source>
</evidence>
<gene>
    <name evidence="9" type="ORF">sS8_1146</name>
</gene>
<accession>A0A250KNE8</accession>
<keyword evidence="10" id="KW-1185">Reference proteome</keyword>
<evidence type="ECO:0000259" key="8">
    <source>
        <dbReference type="PROSITE" id="PS50929"/>
    </source>
</evidence>
<feature type="transmembrane region" description="Helical" evidence="6">
    <location>
        <begin position="295"/>
        <end position="316"/>
    </location>
</feature>
<evidence type="ECO:0000256" key="3">
    <source>
        <dbReference type="ARBA" id="ARBA00022692"/>
    </source>
</evidence>
<keyword evidence="4 6" id="KW-1133">Transmembrane helix</keyword>
<comment type="subcellular location">
    <subcellularLocation>
        <location evidence="1">Cell membrane</location>
        <topology evidence="1">Multi-pass membrane protein</topology>
    </subcellularLocation>
</comment>
<evidence type="ECO:0000256" key="2">
    <source>
        <dbReference type="ARBA" id="ARBA00022448"/>
    </source>
</evidence>
<evidence type="ECO:0000313" key="10">
    <source>
        <dbReference type="Proteomes" id="UP000266313"/>
    </source>
</evidence>
<feature type="domain" description="ABC transporter" evidence="7">
    <location>
        <begin position="384"/>
        <end position="603"/>
    </location>
</feature>
<feature type="transmembrane region" description="Helical" evidence="6">
    <location>
        <begin position="265"/>
        <end position="289"/>
    </location>
</feature>
<dbReference type="InterPro" id="IPR011527">
    <property type="entry name" value="ABC1_TM_dom"/>
</dbReference>
<evidence type="ECO:0000256" key="6">
    <source>
        <dbReference type="SAM" id="Phobius"/>
    </source>
</evidence>
<dbReference type="Gene3D" id="3.40.50.300">
    <property type="entry name" value="P-loop containing nucleotide triphosphate hydrolases"/>
    <property type="match status" value="1"/>
</dbReference>
<dbReference type="PANTHER" id="PTHR11384">
    <property type="entry name" value="ATP-BINDING CASSETTE, SUB-FAMILY D MEMBER"/>
    <property type="match status" value="1"/>
</dbReference>